<dbReference type="PROSITE" id="PS01031">
    <property type="entry name" value="SHSP"/>
    <property type="match status" value="1"/>
</dbReference>
<dbReference type="GeneID" id="301090023"/>
<evidence type="ECO:0000313" key="4">
    <source>
        <dbReference type="Proteomes" id="UP000593915"/>
    </source>
</evidence>
<sequence length="150" mass="16936">MNSLSLFSPSFADSVIDVLDKNFGGNLGVFAPIKHTSCGIPSVDIRETDTAYIMEADLPGYTEKDVEISLKDRVMTVSSSHKEETNESKKEDGVDYILRERSSRQFTRRFSLPEDINQDEVSAHFENGVLTVNIPKKPDTQPRQIEIKRK</sequence>
<dbReference type="PANTHER" id="PTHR11527">
    <property type="entry name" value="HEAT-SHOCK PROTEIN 20 FAMILY MEMBER"/>
    <property type="match status" value="1"/>
</dbReference>
<dbReference type="SUPFAM" id="SSF49764">
    <property type="entry name" value="HSP20-like chaperones"/>
    <property type="match status" value="1"/>
</dbReference>
<name>A0A7S7AY58_9SPIR</name>
<organism evidence="3 4">
    <name type="scientific">Treponema pedis</name>
    <dbReference type="NCBI Taxonomy" id="409322"/>
    <lineage>
        <taxon>Bacteria</taxon>
        <taxon>Pseudomonadati</taxon>
        <taxon>Spirochaetota</taxon>
        <taxon>Spirochaetia</taxon>
        <taxon>Spirochaetales</taxon>
        <taxon>Treponemataceae</taxon>
        <taxon>Treponema</taxon>
    </lineage>
</organism>
<evidence type="ECO:0000256" key="1">
    <source>
        <dbReference type="PROSITE-ProRule" id="PRU00285"/>
    </source>
</evidence>
<reference evidence="3 4" key="1">
    <citation type="submission" date="2020-09" db="EMBL/GenBank/DDBJ databases">
        <title>Characterization of Treponema spp. from bovine digital dermatitis in Korea.</title>
        <authorList>
            <person name="Espiritu H.M."/>
            <person name="Cho Y.I."/>
            <person name="Mamuad L."/>
        </authorList>
    </citation>
    <scope>NUCLEOTIDE SEQUENCE [LARGE SCALE GENOMIC DNA]</scope>
    <source>
        <strain evidence="3 4">KS1</strain>
    </source>
</reference>
<evidence type="ECO:0000256" key="2">
    <source>
        <dbReference type="RuleBase" id="RU003616"/>
    </source>
</evidence>
<dbReference type="Pfam" id="PF00011">
    <property type="entry name" value="HSP20"/>
    <property type="match status" value="1"/>
</dbReference>
<dbReference type="CDD" id="cd06464">
    <property type="entry name" value="ACD_sHsps-like"/>
    <property type="match status" value="1"/>
</dbReference>
<evidence type="ECO:0000313" key="3">
    <source>
        <dbReference type="EMBL" id="QOW61801.1"/>
    </source>
</evidence>
<dbReference type="RefSeq" id="WP_020965254.1">
    <property type="nucleotide sequence ID" value="NZ_CP045670.1"/>
</dbReference>
<comment type="similarity">
    <text evidence="1 2">Belongs to the small heat shock protein (HSP20) family.</text>
</comment>
<dbReference type="InterPro" id="IPR002068">
    <property type="entry name" value="A-crystallin/Hsp20_dom"/>
</dbReference>
<gene>
    <name evidence="3" type="ORF">IFE08_05415</name>
</gene>
<accession>A0A7S7AY58</accession>
<dbReference type="Gene3D" id="2.60.40.790">
    <property type="match status" value="1"/>
</dbReference>
<dbReference type="EMBL" id="CP061839">
    <property type="protein sequence ID" value="QOW61801.1"/>
    <property type="molecule type" value="Genomic_DNA"/>
</dbReference>
<protein>
    <submittedName>
        <fullName evidence="3">Hsp20/alpha crystallin family protein</fullName>
    </submittedName>
</protein>
<proteinExistence type="inferred from homology"/>
<dbReference type="InterPro" id="IPR008978">
    <property type="entry name" value="HSP20-like_chaperone"/>
</dbReference>
<dbReference type="InterPro" id="IPR031107">
    <property type="entry name" value="Small_HSP"/>
</dbReference>
<dbReference type="Proteomes" id="UP000593915">
    <property type="component" value="Chromosome"/>
</dbReference>
<dbReference type="AlphaFoldDB" id="A0A7S7AY58"/>